<dbReference type="Proteomes" id="UP000199236">
    <property type="component" value="Unassembled WGS sequence"/>
</dbReference>
<reference evidence="2 3" key="1">
    <citation type="submission" date="2016-10" db="EMBL/GenBank/DDBJ databases">
        <authorList>
            <person name="de Groot N.N."/>
        </authorList>
    </citation>
    <scope>NUCLEOTIDE SEQUENCE [LARGE SCALE GENOMIC DNA]</scope>
    <source>
        <strain evidence="2 3">CGMCC 1.9157</strain>
    </source>
</reference>
<evidence type="ECO:0000256" key="1">
    <source>
        <dbReference type="SAM" id="MobiDB-lite"/>
    </source>
</evidence>
<dbReference type="AlphaFoldDB" id="A0A1I5C8I6"/>
<gene>
    <name evidence="2" type="ORF">SAMN04488056_102142</name>
</gene>
<evidence type="ECO:0000313" key="2">
    <source>
        <dbReference type="EMBL" id="SFN82981.1"/>
    </source>
</evidence>
<protein>
    <submittedName>
        <fullName evidence="2">Uncharacterized protein</fullName>
    </submittedName>
</protein>
<dbReference type="EMBL" id="FOVR01000002">
    <property type="protein sequence ID" value="SFN82981.1"/>
    <property type="molecule type" value="Genomic_DNA"/>
</dbReference>
<accession>A0A1I5C8I6</accession>
<proteinExistence type="predicted"/>
<evidence type="ECO:0000313" key="3">
    <source>
        <dbReference type="Proteomes" id="UP000199236"/>
    </source>
</evidence>
<keyword evidence="3" id="KW-1185">Reference proteome</keyword>
<dbReference type="STRING" id="655353.SAMN04488056_102142"/>
<sequence length="103" mass="10985">MIIEAKIVQRCESTDCAVLFEGGRGLFSIERNCSQAVGCTDDSEIHIVTRRASCGFRAGGQVNTEGQNLQPHSAQSEQGNGSLAVQASKQGGVLVHRSSFDFV</sequence>
<feature type="region of interest" description="Disordered" evidence="1">
    <location>
        <begin position="63"/>
        <end position="85"/>
    </location>
</feature>
<organism evidence="2 3">
    <name type="scientific">Cohaesibacter marisflavi</name>
    <dbReference type="NCBI Taxonomy" id="655353"/>
    <lineage>
        <taxon>Bacteria</taxon>
        <taxon>Pseudomonadati</taxon>
        <taxon>Pseudomonadota</taxon>
        <taxon>Alphaproteobacteria</taxon>
        <taxon>Hyphomicrobiales</taxon>
        <taxon>Cohaesibacteraceae</taxon>
    </lineage>
</organism>
<name>A0A1I5C8I6_9HYPH</name>